<dbReference type="Gene3D" id="2.160.20.80">
    <property type="entry name" value="E3 ubiquitin-protein ligase SopA"/>
    <property type="match status" value="1"/>
</dbReference>
<keyword evidence="2" id="KW-1185">Reference proteome</keyword>
<proteinExistence type="predicted"/>
<dbReference type="PANTHER" id="PTHR14136">
    <property type="entry name" value="BTB_POZ DOMAIN-CONTAINING PROTEIN KCTD9"/>
    <property type="match status" value="1"/>
</dbReference>
<dbReference type="PANTHER" id="PTHR14136:SF17">
    <property type="entry name" value="BTB_POZ DOMAIN-CONTAINING PROTEIN KCTD9"/>
    <property type="match status" value="1"/>
</dbReference>
<name>A0ABT2NJK7_9CYAN</name>
<gene>
    <name evidence="1" type="ORF">NG792_27720</name>
</gene>
<dbReference type="InterPro" id="IPR001646">
    <property type="entry name" value="5peptide_repeat"/>
</dbReference>
<dbReference type="Proteomes" id="UP001525961">
    <property type="component" value="Unassembled WGS sequence"/>
</dbReference>
<comment type="caution">
    <text evidence="1">The sequence shown here is derived from an EMBL/GenBank/DDBJ whole genome shotgun (WGS) entry which is preliminary data.</text>
</comment>
<sequence>MDAKELLRRYDAGERDFRAIILQHTDLSRVKLDSVNLSGACFYSVNLHAANLKNVNLSSTEWSDCNLLALQFWLCNLKDAIIEHCDLESARFFDCDLRGIRISLSNVSRAAFTRVNFQDAKLGGSGEDPCEFWDVIRPDGVLIPGFTFHIYHSS</sequence>
<reference evidence="1 2" key="1">
    <citation type="journal article" date="2022" name="Front. Microbiol.">
        <title>High genomic differentiation and limited gene flow indicate recent cryptic speciation within the genus Laspinema (cyanobacteria).</title>
        <authorList>
            <person name="Stanojkovic A."/>
            <person name="Skoupy S."/>
            <person name="Skaloud P."/>
            <person name="Dvorak P."/>
        </authorList>
    </citation>
    <scope>NUCLEOTIDE SEQUENCE [LARGE SCALE GENOMIC DNA]</scope>
    <source>
        <strain evidence="1 2">D3b</strain>
    </source>
</reference>
<dbReference type="SUPFAM" id="SSF141571">
    <property type="entry name" value="Pentapeptide repeat-like"/>
    <property type="match status" value="1"/>
</dbReference>
<dbReference type="Pfam" id="PF13599">
    <property type="entry name" value="Pentapeptide_4"/>
    <property type="match status" value="1"/>
</dbReference>
<evidence type="ECO:0000313" key="1">
    <source>
        <dbReference type="EMBL" id="MCT7981515.1"/>
    </source>
</evidence>
<evidence type="ECO:0000313" key="2">
    <source>
        <dbReference type="Proteomes" id="UP001525961"/>
    </source>
</evidence>
<dbReference type="RefSeq" id="WP_261199055.1">
    <property type="nucleotide sequence ID" value="NZ_JAMXFA010000072.1"/>
</dbReference>
<organism evidence="1 2">
    <name type="scientific">Laspinema olomoucense D3b</name>
    <dbReference type="NCBI Taxonomy" id="2953688"/>
    <lineage>
        <taxon>Bacteria</taxon>
        <taxon>Bacillati</taxon>
        <taxon>Cyanobacteriota</taxon>
        <taxon>Cyanophyceae</taxon>
        <taxon>Oscillatoriophycideae</taxon>
        <taxon>Oscillatoriales</taxon>
        <taxon>Laspinemataceae</taxon>
        <taxon>Laspinema</taxon>
        <taxon>Laspinema olomoucense</taxon>
    </lineage>
</organism>
<dbReference type="EMBL" id="JAMXFA010000072">
    <property type="protein sequence ID" value="MCT7981515.1"/>
    <property type="molecule type" value="Genomic_DNA"/>
</dbReference>
<dbReference type="InterPro" id="IPR051082">
    <property type="entry name" value="Pentapeptide-BTB/POZ_domain"/>
</dbReference>
<accession>A0ABT2NJK7</accession>
<protein>
    <submittedName>
        <fullName evidence="1">Pentapeptide repeat-containing protein</fullName>
    </submittedName>
</protein>